<dbReference type="Pfam" id="PF13499">
    <property type="entry name" value="EF-hand_7"/>
    <property type="match status" value="1"/>
</dbReference>
<proteinExistence type="predicted"/>
<dbReference type="InterPro" id="IPR050403">
    <property type="entry name" value="Myosin_RLC"/>
</dbReference>
<feature type="domain" description="EF-hand" evidence="6">
    <location>
        <begin position="94"/>
        <end position="129"/>
    </location>
</feature>
<accession>A0ABD2QF77</accession>
<comment type="caution">
    <text evidence="7">The sequence shown here is derived from an EMBL/GenBank/DDBJ whole genome shotgun (WGS) entry which is preliminary data.</text>
</comment>
<name>A0ABD2QF77_9PLAT</name>
<evidence type="ECO:0000313" key="7">
    <source>
        <dbReference type="EMBL" id="KAL3318169.1"/>
    </source>
</evidence>
<gene>
    <name evidence="7" type="primary">MYL12B</name>
    <name evidence="7" type="ORF">Ciccas_003162</name>
</gene>
<evidence type="ECO:0000256" key="4">
    <source>
        <dbReference type="ARBA" id="ARBA00023175"/>
    </source>
</evidence>
<dbReference type="SUPFAM" id="SSF47473">
    <property type="entry name" value="EF-hand"/>
    <property type="match status" value="1"/>
</dbReference>
<dbReference type="InterPro" id="IPR002048">
    <property type="entry name" value="EF_hand_dom"/>
</dbReference>
<keyword evidence="8" id="KW-1185">Reference proteome</keyword>
<dbReference type="AlphaFoldDB" id="A0ABD2QF77"/>
<keyword evidence="4" id="KW-0505">Motor protein</keyword>
<dbReference type="GO" id="GO:0016459">
    <property type="term" value="C:myosin complex"/>
    <property type="evidence" value="ECO:0007669"/>
    <property type="project" value="UniProtKB-KW"/>
</dbReference>
<keyword evidence="2" id="KW-0106">Calcium</keyword>
<keyword evidence="1" id="KW-0677">Repeat</keyword>
<feature type="domain" description="EF-hand" evidence="6">
    <location>
        <begin position="27"/>
        <end position="62"/>
    </location>
</feature>
<dbReference type="PANTHER" id="PTHR23049">
    <property type="entry name" value="MYOSIN REGULATORY LIGHT CHAIN 2"/>
    <property type="match status" value="1"/>
</dbReference>
<dbReference type="InterPro" id="IPR011992">
    <property type="entry name" value="EF-hand-dom_pair"/>
</dbReference>
<dbReference type="Proteomes" id="UP001626550">
    <property type="component" value="Unassembled WGS sequence"/>
</dbReference>
<evidence type="ECO:0000259" key="6">
    <source>
        <dbReference type="PROSITE" id="PS50222"/>
    </source>
</evidence>
<reference evidence="7 8" key="1">
    <citation type="submission" date="2024-11" db="EMBL/GenBank/DDBJ databases">
        <title>Adaptive evolution of stress response genes in parasites aligns with host niche diversity.</title>
        <authorList>
            <person name="Hahn C."/>
            <person name="Resl P."/>
        </authorList>
    </citation>
    <scope>NUCLEOTIDE SEQUENCE [LARGE SCALE GENOMIC DNA]</scope>
    <source>
        <strain evidence="7">EGGRZ-B1_66</strain>
        <tissue evidence="7">Body</tissue>
    </source>
</reference>
<dbReference type="PROSITE" id="PS00018">
    <property type="entry name" value="EF_HAND_1"/>
    <property type="match status" value="1"/>
</dbReference>
<sequence>MSSSKSKRRVRSTRRFTSNVFSMYNDAQISEFKEAFNVIDTNKDGFIDRNDLIEMYRSLGKEVTASELKEMLPDDQINFMQFLTMFGEKMIGSDPQESIVQAFENFDPDKTGFIDTEKLREVMTTLGTVWTDDEVSELFASAPITRDNKFNYREFVNIIVRGDNDKDKDSY</sequence>
<protein>
    <submittedName>
        <fullName evidence="7">Myosin regulatory light chain 12B</fullName>
    </submittedName>
</protein>
<dbReference type="SMART" id="SM00054">
    <property type="entry name" value="EFh"/>
    <property type="match status" value="2"/>
</dbReference>
<dbReference type="InterPro" id="IPR018247">
    <property type="entry name" value="EF_Hand_1_Ca_BS"/>
</dbReference>
<evidence type="ECO:0000256" key="5">
    <source>
        <dbReference type="ARBA" id="ARBA00023179"/>
    </source>
</evidence>
<dbReference type="CDD" id="cd00051">
    <property type="entry name" value="EFh"/>
    <property type="match status" value="1"/>
</dbReference>
<dbReference type="PROSITE" id="PS50222">
    <property type="entry name" value="EF_HAND_2"/>
    <property type="match status" value="2"/>
</dbReference>
<dbReference type="FunFam" id="1.10.238.10:FF:000001">
    <property type="entry name" value="Calmodulin 1"/>
    <property type="match status" value="1"/>
</dbReference>
<evidence type="ECO:0000313" key="8">
    <source>
        <dbReference type="Proteomes" id="UP001626550"/>
    </source>
</evidence>
<evidence type="ECO:0000256" key="2">
    <source>
        <dbReference type="ARBA" id="ARBA00022837"/>
    </source>
</evidence>
<dbReference type="Pfam" id="PF13405">
    <property type="entry name" value="EF-hand_6"/>
    <property type="match status" value="1"/>
</dbReference>
<keyword evidence="3" id="KW-0518">Myosin</keyword>
<evidence type="ECO:0000256" key="1">
    <source>
        <dbReference type="ARBA" id="ARBA00022737"/>
    </source>
</evidence>
<dbReference type="Gene3D" id="1.10.238.10">
    <property type="entry name" value="EF-hand"/>
    <property type="match status" value="2"/>
</dbReference>
<dbReference type="EMBL" id="JBJKFK010000279">
    <property type="protein sequence ID" value="KAL3318169.1"/>
    <property type="molecule type" value="Genomic_DNA"/>
</dbReference>
<keyword evidence="5" id="KW-0514">Muscle protein</keyword>
<organism evidence="7 8">
    <name type="scientific">Cichlidogyrus casuarinus</name>
    <dbReference type="NCBI Taxonomy" id="1844966"/>
    <lineage>
        <taxon>Eukaryota</taxon>
        <taxon>Metazoa</taxon>
        <taxon>Spiralia</taxon>
        <taxon>Lophotrochozoa</taxon>
        <taxon>Platyhelminthes</taxon>
        <taxon>Monogenea</taxon>
        <taxon>Monopisthocotylea</taxon>
        <taxon>Dactylogyridea</taxon>
        <taxon>Ancyrocephalidae</taxon>
        <taxon>Cichlidogyrus</taxon>
    </lineage>
</organism>
<evidence type="ECO:0000256" key="3">
    <source>
        <dbReference type="ARBA" id="ARBA00023123"/>
    </source>
</evidence>